<evidence type="ECO:0000313" key="6">
    <source>
        <dbReference type="EMBL" id="SVA55981.1"/>
    </source>
</evidence>
<evidence type="ECO:0000256" key="4">
    <source>
        <dbReference type="SAM" id="MobiDB-lite"/>
    </source>
</evidence>
<dbReference type="AlphaFoldDB" id="A0A381WUM0"/>
<organism evidence="6">
    <name type="scientific">marine metagenome</name>
    <dbReference type="NCBI Taxonomy" id="408172"/>
    <lineage>
        <taxon>unclassified sequences</taxon>
        <taxon>metagenomes</taxon>
        <taxon>ecological metagenomes</taxon>
    </lineage>
</organism>
<evidence type="ECO:0000256" key="3">
    <source>
        <dbReference type="ARBA" id="ARBA00023274"/>
    </source>
</evidence>
<dbReference type="Pfam" id="PF01599">
    <property type="entry name" value="Ribosomal_S27"/>
    <property type="match status" value="1"/>
</dbReference>
<keyword evidence="3" id="KW-0687">Ribonucleoprotein</keyword>
<feature type="compositionally biased region" description="Low complexity" evidence="4">
    <location>
        <begin position="33"/>
        <end position="58"/>
    </location>
</feature>
<dbReference type="GO" id="GO:1990904">
    <property type="term" value="C:ribonucleoprotein complex"/>
    <property type="evidence" value="ECO:0007669"/>
    <property type="project" value="UniProtKB-KW"/>
</dbReference>
<proteinExistence type="predicted"/>
<dbReference type="InterPro" id="IPR011332">
    <property type="entry name" value="Ribosomal_zn-bd"/>
</dbReference>
<dbReference type="Gene3D" id="6.20.50.180">
    <property type="match status" value="1"/>
</dbReference>
<evidence type="ECO:0000256" key="1">
    <source>
        <dbReference type="ARBA" id="ARBA00022833"/>
    </source>
</evidence>
<feature type="region of interest" description="Disordered" evidence="4">
    <location>
        <begin position="30"/>
        <end position="58"/>
    </location>
</feature>
<reference evidence="6" key="1">
    <citation type="submission" date="2018-05" db="EMBL/GenBank/DDBJ databases">
        <authorList>
            <person name="Lanie J.A."/>
            <person name="Ng W.-L."/>
            <person name="Kazmierczak K.M."/>
            <person name="Andrzejewski T.M."/>
            <person name="Davidsen T.M."/>
            <person name="Wayne K.J."/>
            <person name="Tettelin H."/>
            <person name="Glass J.I."/>
            <person name="Rusch D."/>
            <person name="Podicherti R."/>
            <person name="Tsui H.-C.T."/>
            <person name="Winkler M.E."/>
        </authorList>
    </citation>
    <scope>NUCLEOTIDE SEQUENCE</scope>
</reference>
<keyword evidence="2" id="KW-0689">Ribosomal protein</keyword>
<dbReference type="GO" id="GO:0006412">
    <property type="term" value="P:translation"/>
    <property type="evidence" value="ECO:0007669"/>
    <property type="project" value="InterPro"/>
</dbReference>
<dbReference type="SMART" id="SM01402">
    <property type="entry name" value="Ribosomal_S27"/>
    <property type="match status" value="1"/>
</dbReference>
<dbReference type="InterPro" id="IPR002906">
    <property type="entry name" value="Ribosomal_eS31"/>
</dbReference>
<dbReference type="EMBL" id="UINC01012876">
    <property type="protein sequence ID" value="SVA55981.1"/>
    <property type="molecule type" value="Genomic_DNA"/>
</dbReference>
<protein>
    <recommendedName>
        <fullName evidence="5">Small ribosomal subunit protein eS31 domain-containing protein</fullName>
    </recommendedName>
</protein>
<name>A0A381WUM0_9ZZZZ</name>
<feature type="domain" description="Small ribosomal subunit protein eS31" evidence="5">
    <location>
        <begin position="1"/>
        <end position="31"/>
    </location>
</feature>
<accession>A0A381WUM0</accession>
<dbReference type="SUPFAM" id="SSF57829">
    <property type="entry name" value="Zn-binding ribosomal proteins"/>
    <property type="match status" value="1"/>
</dbReference>
<gene>
    <name evidence="6" type="ORF">METZ01_LOCUS108835</name>
</gene>
<evidence type="ECO:0000259" key="5">
    <source>
        <dbReference type="SMART" id="SM01402"/>
    </source>
</evidence>
<dbReference type="GO" id="GO:0003735">
    <property type="term" value="F:structural constituent of ribosome"/>
    <property type="evidence" value="ECO:0007669"/>
    <property type="project" value="InterPro"/>
</dbReference>
<dbReference type="GO" id="GO:0005840">
    <property type="term" value="C:ribosome"/>
    <property type="evidence" value="ECO:0007669"/>
    <property type="project" value="UniProtKB-KW"/>
</dbReference>
<evidence type="ECO:0000256" key="2">
    <source>
        <dbReference type="ARBA" id="ARBA00022980"/>
    </source>
</evidence>
<feature type="non-terminal residue" evidence="6">
    <location>
        <position position="1"/>
    </location>
</feature>
<sequence>VRDREHCPECGPGTFMAHHANRKSCGRCGHTVSAADSAPATSAPAGSDDSVAGDSSSD</sequence>
<keyword evidence="1" id="KW-0862">Zinc</keyword>